<dbReference type="EMBL" id="JAUSZI010000002">
    <property type="protein sequence ID" value="MDQ1033295.1"/>
    <property type="molecule type" value="Genomic_DNA"/>
</dbReference>
<dbReference type="PANTHER" id="PTHR33498">
    <property type="entry name" value="TRANSPOSASE FOR INSERTION SEQUENCE ELEMENT IS1557"/>
    <property type="match status" value="1"/>
</dbReference>
<dbReference type="InterPro" id="IPR047951">
    <property type="entry name" value="Transpos_ISL3"/>
</dbReference>
<evidence type="ECO:0000256" key="1">
    <source>
        <dbReference type="SAM" id="MobiDB-lite"/>
    </source>
</evidence>
<evidence type="ECO:0000313" key="4">
    <source>
        <dbReference type="EMBL" id="MDQ1033295.1"/>
    </source>
</evidence>
<protein>
    <submittedName>
        <fullName evidence="4">Transposase</fullName>
    </submittedName>
</protein>
<feature type="region of interest" description="Disordered" evidence="1">
    <location>
        <begin position="386"/>
        <end position="415"/>
    </location>
</feature>
<feature type="compositionally biased region" description="Acidic residues" evidence="1">
    <location>
        <begin position="393"/>
        <end position="413"/>
    </location>
</feature>
<dbReference type="Pfam" id="PF01348">
    <property type="entry name" value="Intron_maturas2"/>
    <property type="match status" value="1"/>
</dbReference>
<accession>A0ABU0TBV0</accession>
<evidence type="ECO:0000259" key="2">
    <source>
        <dbReference type="PROSITE" id="PS50531"/>
    </source>
</evidence>
<dbReference type="PROSITE" id="PS50878">
    <property type="entry name" value="RT_POL"/>
    <property type="match status" value="1"/>
</dbReference>
<reference evidence="4 5" key="1">
    <citation type="submission" date="2023-07" db="EMBL/GenBank/DDBJ databases">
        <title>Comparative genomics of wheat-associated soil bacteria to identify genetic determinants of phenazine resistance.</title>
        <authorList>
            <person name="Mouncey N."/>
        </authorList>
    </citation>
    <scope>NUCLEOTIDE SEQUENCE [LARGE SCALE GENOMIC DNA]</scope>
    <source>
        <strain evidence="4 5">V2I4</strain>
    </source>
</reference>
<feature type="domain" description="HTH IS21-type" evidence="2">
    <location>
        <begin position="424"/>
        <end position="488"/>
    </location>
</feature>
<dbReference type="SUPFAM" id="SSF56672">
    <property type="entry name" value="DNA/RNA polymerases"/>
    <property type="match status" value="1"/>
</dbReference>
<dbReference type="Proteomes" id="UP001230328">
    <property type="component" value="Unassembled WGS sequence"/>
</dbReference>
<dbReference type="PANTHER" id="PTHR33498:SF1">
    <property type="entry name" value="TRANSPOSASE FOR INSERTION SEQUENCE ELEMENT IS1557"/>
    <property type="match status" value="1"/>
</dbReference>
<name>A0ABU0TBV0_9ACTN</name>
<organism evidence="4 5">
    <name type="scientific">Streptomyces umbrinus</name>
    <dbReference type="NCBI Taxonomy" id="67370"/>
    <lineage>
        <taxon>Bacteria</taxon>
        <taxon>Bacillati</taxon>
        <taxon>Actinomycetota</taxon>
        <taxon>Actinomycetes</taxon>
        <taxon>Kitasatosporales</taxon>
        <taxon>Streptomycetaceae</taxon>
        <taxon>Streptomyces</taxon>
        <taxon>Streptomyces phaeochromogenes group</taxon>
    </lineage>
</organism>
<proteinExistence type="predicted"/>
<dbReference type="InterPro" id="IPR002560">
    <property type="entry name" value="Transposase_DDE"/>
</dbReference>
<dbReference type="InterPro" id="IPR043502">
    <property type="entry name" value="DNA/RNA_pol_sf"/>
</dbReference>
<evidence type="ECO:0000313" key="5">
    <source>
        <dbReference type="Proteomes" id="UP001230328"/>
    </source>
</evidence>
<gene>
    <name evidence="4" type="ORF">QF035_010877</name>
</gene>
<sequence length="665" mass="74781">MRCIIAVHGTQQPDAVCTDLDPGYRRLRYVRYADDTLLGFAGPKAEAEEIKQRLAHFLREELKLEMSPEKTLITHARTRAAKFLGYDITVLHNDRKVSGRRRSVNGTIRLRVPRSVVSAKQAQYMKRGKPARRPELLNQDDHVIVSTYGSEYRSTVQYYLLAGDVFRLARLQWVMETSMLMTLANKHRSSVSKMARKYAATIETPHGLRKCFEARVERTGRKPLVGRFGGIPLRQDKKTALNDRQLAPVNTKRKELVTRLLAGRGSPADASMRWKFTTSPSSLISDDRETGHRGQISWPRGSARPLWSAVVVTRTSTTGVLSQHARSSHWRAGCGDKPHARFGLGAVGKGPAQQVPRRRPTSTLWQNLATAVEKTVAAHRTCLHDIPPAGPEPEPEWETPIEATSDQDDEEEDPTGRFAERARAHHALVHELLDQDMGIRHIARHLGWGRHTVQRYARAARWQDMVKGRKRQLPSKLDPFKPYLTQRWAETDGKVTILDLHREITARGFRGHDSTVRDWARRDLPRQEGFTPAPPPPSVRKVTGWLTRHPATLTEEEKLHRKAVLHHCPELASAAELTGSFAEMLTTLSGSRLPAWITEATEANLPGISSFATDLHSGFDAVTAGLTTDWNSGPVEGAVNRIKMLKRQMFGRAGFALLRKRVLLA</sequence>
<dbReference type="PROSITE" id="PS50531">
    <property type="entry name" value="HTH_IS21"/>
    <property type="match status" value="1"/>
</dbReference>
<evidence type="ECO:0000259" key="3">
    <source>
        <dbReference type="PROSITE" id="PS50878"/>
    </source>
</evidence>
<dbReference type="Pfam" id="PF01610">
    <property type="entry name" value="DDE_Tnp_ISL3"/>
    <property type="match status" value="1"/>
</dbReference>
<dbReference type="InterPro" id="IPR024937">
    <property type="entry name" value="Domain_X"/>
</dbReference>
<dbReference type="InterPro" id="IPR000477">
    <property type="entry name" value="RT_dom"/>
</dbReference>
<feature type="domain" description="Reverse transcriptase" evidence="3">
    <location>
        <begin position="1"/>
        <end position="88"/>
    </location>
</feature>
<comment type="caution">
    <text evidence="4">The sequence shown here is derived from an EMBL/GenBank/DDBJ whole genome shotgun (WGS) entry which is preliminary data.</text>
</comment>
<keyword evidence="5" id="KW-1185">Reference proteome</keyword>
<dbReference type="InterPro" id="IPR017894">
    <property type="entry name" value="HTH_IS21_transposase_type"/>
</dbReference>